<name>A0A371F712_MUCPR</name>
<evidence type="ECO:0000313" key="3">
    <source>
        <dbReference type="Proteomes" id="UP000257109"/>
    </source>
</evidence>
<evidence type="ECO:0000313" key="2">
    <source>
        <dbReference type="EMBL" id="RDX74045.1"/>
    </source>
</evidence>
<dbReference type="OrthoDB" id="7473114at2759"/>
<proteinExistence type="predicted"/>
<sequence length="166" mass="19960">MHNIYSCFDQLKKKLNDKGKRCLFIRYNTNLKVYKLYNLEIKKVIINQDMTFDEKDIRLVLKIHKKEDVDPTPNEPESSNRPLKHRQLQLQDYVVRIDNDPSNKKIINFRKVLDNEIHAIEKNEMWELTNLPTDKRAIGVKWIYKTEYNPNGEINCYKIRLVAKRI</sequence>
<accession>A0A371F712</accession>
<dbReference type="InterPro" id="IPR057670">
    <property type="entry name" value="SH3_retrovirus"/>
</dbReference>
<dbReference type="AlphaFoldDB" id="A0A371F712"/>
<keyword evidence="3" id="KW-1185">Reference proteome</keyword>
<feature type="non-terminal residue" evidence="2">
    <location>
        <position position="1"/>
    </location>
</feature>
<gene>
    <name evidence="2" type="ORF">CR513_46254</name>
</gene>
<dbReference type="EMBL" id="QJKJ01010312">
    <property type="protein sequence ID" value="RDX74045.1"/>
    <property type="molecule type" value="Genomic_DNA"/>
</dbReference>
<reference evidence="2" key="1">
    <citation type="submission" date="2018-05" db="EMBL/GenBank/DDBJ databases">
        <title>Draft genome of Mucuna pruriens seed.</title>
        <authorList>
            <person name="Nnadi N.E."/>
            <person name="Vos R."/>
            <person name="Hasami M.H."/>
            <person name="Devisetty U.K."/>
            <person name="Aguiy J.C."/>
        </authorList>
    </citation>
    <scope>NUCLEOTIDE SEQUENCE [LARGE SCALE GENOMIC DNA]</scope>
    <source>
        <strain evidence="2">JCA_2017</strain>
    </source>
</reference>
<dbReference type="Proteomes" id="UP000257109">
    <property type="component" value="Unassembled WGS sequence"/>
</dbReference>
<protein>
    <recommendedName>
        <fullName evidence="1">Retroviral polymerase SH3-like domain-containing protein</fullName>
    </recommendedName>
</protein>
<evidence type="ECO:0000259" key="1">
    <source>
        <dbReference type="Pfam" id="PF25597"/>
    </source>
</evidence>
<dbReference type="Pfam" id="PF25597">
    <property type="entry name" value="SH3_retrovirus"/>
    <property type="match status" value="1"/>
</dbReference>
<organism evidence="2 3">
    <name type="scientific">Mucuna pruriens</name>
    <name type="common">Velvet bean</name>
    <name type="synonym">Dolichos pruriens</name>
    <dbReference type="NCBI Taxonomy" id="157652"/>
    <lineage>
        <taxon>Eukaryota</taxon>
        <taxon>Viridiplantae</taxon>
        <taxon>Streptophyta</taxon>
        <taxon>Embryophyta</taxon>
        <taxon>Tracheophyta</taxon>
        <taxon>Spermatophyta</taxon>
        <taxon>Magnoliopsida</taxon>
        <taxon>eudicotyledons</taxon>
        <taxon>Gunneridae</taxon>
        <taxon>Pentapetalae</taxon>
        <taxon>rosids</taxon>
        <taxon>fabids</taxon>
        <taxon>Fabales</taxon>
        <taxon>Fabaceae</taxon>
        <taxon>Papilionoideae</taxon>
        <taxon>50 kb inversion clade</taxon>
        <taxon>NPAAA clade</taxon>
        <taxon>indigoferoid/millettioid clade</taxon>
        <taxon>Phaseoleae</taxon>
        <taxon>Mucuna</taxon>
    </lineage>
</organism>
<feature type="domain" description="Retroviral polymerase SH3-like" evidence="1">
    <location>
        <begin position="10"/>
        <end position="55"/>
    </location>
</feature>
<comment type="caution">
    <text evidence="2">The sequence shown here is derived from an EMBL/GenBank/DDBJ whole genome shotgun (WGS) entry which is preliminary data.</text>
</comment>